<evidence type="ECO:0000313" key="10">
    <source>
        <dbReference type="Proteomes" id="UP000218327"/>
    </source>
</evidence>
<protein>
    <recommendedName>
        <fullName evidence="3 6">Beta-lactamase</fullName>
        <ecNumber evidence="3 6">3.5.2.6</ecNumber>
    </recommendedName>
</protein>
<dbReference type="NCBIfam" id="NF033103">
    <property type="entry name" value="bla_class_A"/>
    <property type="match status" value="1"/>
</dbReference>
<evidence type="ECO:0000256" key="6">
    <source>
        <dbReference type="RuleBase" id="RU361140"/>
    </source>
</evidence>
<dbReference type="Pfam" id="PF13354">
    <property type="entry name" value="Beta-lactamase2"/>
    <property type="match status" value="1"/>
</dbReference>
<comment type="caution">
    <text evidence="9">The sequence shown here is derived from an EMBL/GenBank/DDBJ whole genome shotgun (WGS) entry which is preliminary data.</text>
</comment>
<evidence type="ECO:0000256" key="4">
    <source>
        <dbReference type="ARBA" id="ARBA00022801"/>
    </source>
</evidence>
<evidence type="ECO:0000256" key="2">
    <source>
        <dbReference type="ARBA" id="ARBA00009009"/>
    </source>
</evidence>
<dbReference type="InterPro" id="IPR023650">
    <property type="entry name" value="Beta-lactam_class-A_AS"/>
</dbReference>
<dbReference type="Proteomes" id="UP000218327">
    <property type="component" value="Unassembled WGS sequence"/>
</dbReference>
<name>A0A2A5B844_9GAMM</name>
<organism evidence="9 10">
    <name type="scientific">SAR86 cluster bacterium</name>
    <dbReference type="NCBI Taxonomy" id="2030880"/>
    <lineage>
        <taxon>Bacteria</taxon>
        <taxon>Pseudomonadati</taxon>
        <taxon>Pseudomonadota</taxon>
        <taxon>Gammaproteobacteria</taxon>
        <taxon>SAR86 cluster</taxon>
    </lineage>
</organism>
<proteinExistence type="inferred from homology"/>
<feature type="domain" description="Beta-lactamase class A catalytic" evidence="8">
    <location>
        <begin position="52"/>
        <end position="268"/>
    </location>
</feature>
<dbReference type="PANTHER" id="PTHR35333">
    <property type="entry name" value="BETA-LACTAMASE"/>
    <property type="match status" value="1"/>
</dbReference>
<evidence type="ECO:0000256" key="5">
    <source>
        <dbReference type="ARBA" id="ARBA00023251"/>
    </source>
</evidence>
<dbReference type="EC" id="3.5.2.6" evidence="3 6"/>
<dbReference type="InterPro" id="IPR000871">
    <property type="entry name" value="Beta-lactam_class-A"/>
</dbReference>
<evidence type="ECO:0000256" key="7">
    <source>
        <dbReference type="SAM" id="SignalP"/>
    </source>
</evidence>
<feature type="signal peptide" evidence="7">
    <location>
        <begin position="1"/>
        <end position="23"/>
    </location>
</feature>
<dbReference type="PROSITE" id="PS00146">
    <property type="entry name" value="BETA_LACTAMASE_A"/>
    <property type="match status" value="1"/>
</dbReference>
<comment type="catalytic activity">
    <reaction evidence="1 6">
        <text>a beta-lactam + H2O = a substituted beta-amino acid</text>
        <dbReference type="Rhea" id="RHEA:20401"/>
        <dbReference type="ChEBI" id="CHEBI:15377"/>
        <dbReference type="ChEBI" id="CHEBI:35627"/>
        <dbReference type="ChEBI" id="CHEBI:140347"/>
        <dbReference type="EC" id="3.5.2.6"/>
    </reaction>
</comment>
<comment type="similarity">
    <text evidence="2 6">Belongs to the class-A beta-lactamase family.</text>
</comment>
<dbReference type="GO" id="GO:0008800">
    <property type="term" value="F:beta-lactamase activity"/>
    <property type="evidence" value="ECO:0007669"/>
    <property type="project" value="UniProtKB-UniRule"/>
</dbReference>
<dbReference type="InterPro" id="IPR045155">
    <property type="entry name" value="Beta-lactam_cat"/>
</dbReference>
<dbReference type="SUPFAM" id="SSF56601">
    <property type="entry name" value="beta-lactamase/transpeptidase-like"/>
    <property type="match status" value="1"/>
</dbReference>
<evidence type="ECO:0000259" key="8">
    <source>
        <dbReference type="Pfam" id="PF13354"/>
    </source>
</evidence>
<evidence type="ECO:0000313" key="9">
    <source>
        <dbReference type="EMBL" id="PCJ27501.1"/>
    </source>
</evidence>
<sequence length="297" mass="31797">MKFKRRAFSKMTAGALLAGSASAIHRISLAQEDTLLATAIEIEKRLGARLGLAVIDEETGKRWNYQADQRFPMCSTFKAIAVGAVLAQVDKGEDSLNRVVNIAEGDLVSYSPVTENRLGGTGMTLAEICEAALTMSDNTAGNKLLESIGGPDGLTAFARLIDDNVSRLDRWETGLNEAAIGDVRDTTSPEAMSQTLRSLLLGDVLSSNSREQFKEWMVNNKTGDAKLRAGVPSSWQVGDKTGGGNNGTMADIAIIWPPNRKPLSIAVYMTETDASFDDRNLGISEIAAALQVAIQSS</sequence>
<accession>A0A2A5B844</accession>
<dbReference type="EMBL" id="NVVJ01000006">
    <property type="protein sequence ID" value="PCJ27501.1"/>
    <property type="molecule type" value="Genomic_DNA"/>
</dbReference>
<dbReference type="PANTHER" id="PTHR35333:SF3">
    <property type="entry name" value="BETA-LACTAMASE-TYPE TRANSPEPTIDASE FOLD CONTAINING PROTEIN"/>
    <property type="match status" value="1"/>
</dbReference>
<gene>
    <name evidence="9" type="ORF">COA96_03100</name>
</gene>
<keyword evidence="5 6" id="KW-0046">Antibiotic resistance</keyword>
<keyword evidence="4 6" id="KW-0378">Hydrolase</keyword>
<reference evidence="10" key="1">
    <citation type="submission" date="2017-08" db="EMBL/GenBank/DDBJ databases">
        <title>A dynamic microbial community with high functional redundancy inhabits the cold, oxic subseafloor aquifer.</title>
        <authorList>
            <person name="Tully B.J."/>
            <person name="Wheat C.G."/>
            <person name="Glazer B.T."/>
            <person name="Huber J.A."/>
        </authorList>
    </citation>
    <scope>NUCLEOTIDE SEQUENCE [LARGE SCALE GENOMIC DNA]</scope>
</reference>
<feature type="chain" id="PRO_5012992116" description="Beta-lactamase" evidence="7">
    <location>
        <begin position="24"/>
        <end position="297"/>
    </location>
</feature>
<dbReference type="AlphaFoldDB" id="A0A2A5B844"/>
<dbReference type="PRINTS" id="PR00118">
    <property type="entry name" value="BLACTAMASEA"/>
</dbReference>
<dbReference type="GO" id="GO:0046677">
    <property type="term" value="P:response to antibiotic"/>
    <property type="evidence" value="ECO:0007669"/>
    <property type="project" value="UniProtKB-UniRule"/>
</dbReference>
<dbReference type="GO" id="GO:0030655">
    <property type="term" value="P:beta-lactam antibiotic catabolic process"/>
    <property type="evidence" value="ECO:0007669"/>
    <property type="project" value="InterPro"/>
</dbReference>
<dbReference type="InterPro" id="IPR012338">
    <property type="entry name" value="Beta-lactam/transpept-like"/>
</dbReference>
<evidence type="ECO:0000256" key="1">
    <source>
        <dbReference type="ARBA" id="ARBA00001526"/>
    </source>
</evidence>
<dbReference type="Gene3D" id="3.40.710.10">
    <property type="entry name" value="DD-peptidase/beta-lactamase superfamily"/>
    <property type="match status" value="1"/>
</dbReference>
<keyword evidence="7" id="KW-0732">Signal</keyword>
<evidence type="ECO:0000256" key="3">
    <source>
        <dbReference type="ARBA" id="ARBA00012865"/>
    </source>
</evidence>